<dbReference type="InterPro" id="IPR036097">
    <property type="entry name" value="HisK_dim/P_sf"/>
</dbReference>
<evidence type="ECO:0000256" key="12">
    <source>
        <dbReference type="ARBA" id="ARBA00023012"/>
    </source>
</evidence>
<accession>A0A7C5M6M7</accession>
<dbReference type="EMBL" id="DRTV01000204">
    <property type="protein sequence ID" value="HHF58355.1"/>
    <property type="molecule type" value="Genomic_DNA"/>
</dbReference>
<dbReference type="InterPro" id="IPR037006">
    <property type="entry name" value="CheA-like_homodim_sf"/>
</dbReference>
<evidence type="ECO:0000256" key="1">
    <source>
        <dbReference type="ARBA" id="ARBA00000085"/>
    </source>
</evidence>
<dbReference type="GO" id="GO:0005524">
    <property type="term" value="F:ATP binding"/>
    <property type="evidence" value="ECO:0007669"/>
    <property type="project" value="UniProtKB-KW"/>
</dbReference>
<dbReference type="Pfam" id="PF02518">
    <property type="entry name" value="HATPase_c"/>
    <property type="match status" value="1"/>
</dbReference>
<feature type="region of interest" description="Disordered" evidence="14">
    <location>
        <begin position="136"/>
        <end position="162"/>
    </location>
</feature>
<dbReference type="Gene3D" id="1.10.287.560">
    <property type="entry name" value="Histidine kinase CheA-like, homodimeric domain"/>
    <property type="match status" value="1"/>
</dbReference>
<keyword evidence="6" id="KW-0145">Chemotaxis</keyword>
<reference evidence="17" key="1">
    <citation type="journal article" date="2020" name="mSystems">
        <title>Genome- and Community-Level Interaction Insights into Carbon Utilization and Element Cycling Functions of Hydrothermarchaeota in Hydrothermal Sediment.</title>
        <authorList>
            <person name="Zhou Z."/>
            <person name="Liu Y."/>
            <person name="Xu W."/>
            <person name="Pan J."/>
            <person name="Luo Z.H."/>
            <person name="Li M."/>
        </authorList>
    </citation>
    <scope>NUCLEOTIDE SEQUENCE [LARGE SCALE GENOMIC DNA]</scope>
    <source>
        <strain evidence="17">HyVt-94</strain>
    </source>
</reference>
<dbReference type="Gene3D" id="3.30.565.10">
    <property type="entry name" value="Histidine kinase-like ATPase, C-terminal domain"/>
    <property type="match status" value="1"/>
</dbReference>
<keyword evidence="10" id="KW-0418">Kinase</keyword>
<dbReference type="EC" id="2.7.13.3" evidence="3"/>
<feature type="modified residue" description="Phosphohistidine" evidence="13">
    <location>
        <position position="54"/>
    </location>
</feature>
<evidence type="ECO:0000313" key="17">
    <source>
        <dbReference type="EMBL" id="HHF58355.1"/>
    </source>
</evidence>
<dbReference type="Pfam" id="PF02895">
    <property type="entry name" value="H-kinase_dim"/>
    <property type="match status" value="1"/>
</dbReference>
<dbReference type="SUPFAM" id="SSF55052">
    <property type="entry name" value="CheY-binding domain of CheA"/>
    <property type="match status" value="2"/>
</dbReference>
<dbReference type="AlphaFoldDB" id="A0A7C5M6M7"/>
<feature type="domain" description="HPt" evidence="16">
    <location>
        <begin position="1"/>
        <end position="111"/>
    </location>
</feature>
<evidence type="ECO:0000256" key="2">
    <source>
        <dbReference type="ARBA" id="ARBA00004496"/>
    </source>
</evidence>
<feature type="non-terminal residue" evidence="17">
    <location>
        <position position="575"/>
    </location>
</feature>
<dbReference type="GO" id="GO:0006935">
    <property type="term" value="P:chemotaxis"/>
    <property type="evidence" value="ECO:0007669"/>
    <property type="project" value="UniProtKB-KW"/>
</dbReference>
<proteinExistence type="predicted"/>
<dbReference type="GO" id="GO:0005737">
    <property type="term" value="C:cytoplasm"/>
    <property type="evidence" value="ECO:0007669"/>
    <property type="project" value="UniProtKB-SubCell"/>
</dbReference>
<dbReference type="Proteomes" id="UP000886014">
    <property type="component" value="Unassembled WGS sequence"/>
</dbReference>
<evidence type="ECO:0000259" key="16">
    <source>
        <dbReference type="PROSITE" id="PS50894"/>
    </source>
</evidence>
<evidence type="ECO:0000259" key="15">
    <source>
        <dbReference type="PROSITE" id="PS50109"/>
    </source>
</evidence>
<name>A0A7C5M6M7_UNCW3</name>
<dbReference type="InterPro" id="IPR008207">
    <property type="entry name" value="Sig_transdc_His_kin_Hpt_dom"/>
</dbReference>
<dbReference type="InterPro" id="IPR035891">
    <property type="entry name" value="CheY-binding_CheA"/>
</dbReference>
<gene>
    <name evidence="17" type="ORF">ENL41_02905</name>
</gene>
<dbReference type="Gene3D" id="3.30.70.1110">
    <property type="entry name" value="Histidine kinase CheA-like, P2 response regulator-binding domain"/>
    <property type="match status" value="2"/>
</dbReference>
<evidence type="ECO:0000256" key="7">
    <source>
        <dbReference type="ARBA" id="ARBA00022553"/>
    </source>
</evidence>
<dbReference type="PANTHER" id="PTHR43395">
    <property type="entry name" value="SENSOR HISTIDINE KINASE CHEA"/>
    <property type="match status" value="1"/>
</dbReference>
<dbReference type="InterPro" id="IPR051315">
    <property type="entry name" value="Bact_Chemotaxis_CheA"/>
</dbReference>
<comment type="catalytic activity">
    <reaction evidence="1">
        <text>ATP + protein L-histidine = ADP + protein N-phospho-L-histidine.</text>
        <dbReference type="EC" id="2.7.13.3"/>
    </reaction>
</comment>
<evidence type="ECO:0000256" key="5">
    <source>
        <dbReference type="ARBA" id="ARBA00022490"/>
    </source>
</evidence>
<evidence type="ECO:0000256" key="14">
    <source>
        <dbReference type="SAM" id="MobiDB-lite"/>
    </source>
</evidence>
<dbReference type="InterPro" id="IPR005467">
    <property type="entry name" value="His_kinase_dom"/>
</dbReference>
<keyword evidence="11" id="KW-0067">ATP-binding</keyword>
<dbReference type="InterPro" id="IPR037052">
    <property type="entry name" value="CheA-like_P2_sf"/>
</dbReference>
<keyword evidence="12" id="KW-0902">Two-component regulatory system</keyword>
<comment type="subcellular location">
    <subcellularLocation>
        <location evidence="2">Cytoplasm</location>
    </subcellularLocation>
</comment>
<evidence type="ECO:0000256" key="10">
    <source>
        <dbReference type="ARBA" id="ARBA00022777"/>
    </source>
</evidence>
<keyword evidence="8" id="KW-0808">Transferase</keyword>
<dbReference type="InterPro" id="IPR036641">
    <property type="entry name" value="HPT_dom_sf"/>
</dbReference>
<dbReference type="SUPFAM" id="SSF47384">
    <property type="entry name" value="Homodimeric domain of signal transducing histidine kinase"/>
    <property type="match status" value="1"/>
</dbReference>
<dbReference type="CDD" id="cd00088">
    <property type="entry name" value="HPT"/>
    <property type="match status" value="1"/>
</dbReference>
<evidence type="ECO:0000256" key="8">
    <source>
        <dbReference type="ARBA" id="ARBA00022679"/>
    </source>
</evidence>
<dbReference type="InterPro" id="IPR003594">
    <property type="entry name" value="HATPase_dom"/>
</dbReference>
<dbReference type="Pfam" id="PF07194">
    <property type="entry name" value="P2"/>
    <property type="match status" value="2"/>
</dbReference>
<protein>
    <recommendedName>
        <fullName evidence="4">Chemotaxis protein CheA</fullName>
        <ecNumber evidence="3">2.7.13.3</ecNumber>
    </recommendedName>
</protein>
<evidence type="ECO:0000256" key="3">
    <source>
        <dbReference type="ARBA" id="ARBA00012438"/>
    </source>
</evidence>
<dbReference type="GO" id="GO:0000155">
    <property type="term" value="F:phosphorelay sensor kinase activity"/>
    <property type="evidence" value="ECO:0007669"/>
    <property type="project" value="InterPro"/>
</dbReference>
<dbReference type="InterPro" id="IPR036890">
    <property type="entry name" value="HATPase_C_sf"/>
</dbReference>
<feature type="domain" description="Histidine kinase" evidence="15">
    <location>
        <begin position="420"/>
        <end position="575"/>
    </location>
</feature>
<dbReference type="SUPFAM" id="SSF47226">
    <property type="entry name" value="Histidine-containing phosphotransfer domain, HPT domain"/>
    <property type="match status" value="1"/>
</dbReference>
<evidence type="ECO:0000256" key="4">
    <source>
        <dbReference type="ARBA" id="ARBA00021495"/>
    </source>
</evidence>
<keyword evidence="9" id="KW-0547">Nucleotide-binding</keyword>
<dbReference type="SMART" id="SM01231">
    <property type="entry name" value="H-kinase_dim"/>
    <property type="match status" value="1"/>
</dbReference>
<dbReference type="SUPFAM" id="SSF55874">
    <property type="entry name" value="ATPase domain of HSP90 chaperone/DNA topoisomerase II/histidine kinase"/>
    <property type="match status" value="1"/>
</dbReference>
<comment type="caution">
    <text evidence="17">The sequence shown here is derived from an EMBL/GenBank/DDBJ whole genome shotgun (WGS) entry which is preliminary data.</text>
</comment>
<evidence type="ECO:0000256" key="6">
    <source>
        <dbReference type="ARBA" id="ARBA00022500"/>
    </source>
</evidence>
<dbReference type="PROSITE" id="PS50109">
    <property type="entry name" value="HIS_KIN"/>
    <property type="match status" value="1"/>
</dbReference>
<dbReference type="PANTHER" id="PTHR43395:SF10">
    <property type="entry name" value="CHEMOTAXIS PROTEIN CHEA"/>
    <property type="match status" value="1"/>
</dbReference>
<sequence>MEDLSQYLDEFLADARDRIDSISNAVITLEEIVKKGGDEREKRYLIDQVFRDAHTLKGTAATMGFMELSETAHKMENLLDAVRNEEIEVTPEIVDLIIDFLDAIEKMIYNIEAGARDKNVDVSLLFERVDKLLGKNPPKSEISPQLESKKETDKKENTVKSVPQTNGNIYNIKVIFHEDAQLKNVRAFLILTDLEEIGEVSNTLPERTIIEDGNFTGDSLNFTVITSLPPEEIKKKIMRHPEVKEIVVENIEKEESENKDSGSNINKYTIKITVGKDTPLKGVRSFLVVQDLEKIGIIEKIVPEMNKIEKEELIDGKYFTVLLQTKEEKERIKQLILKHPNIENVEIFEGNKLNQVIGQYSEKSKMSIGTPSSSNNERKVKISKMIKIDVLYLDNLMNLVGELVINKGRLEQIAERLGDRELLEALSTTSHLMTELQDEIMEMRLTPVAEVFNKFPRMVRKLARELGKEIEFKMEGSNIEVDRTILEKLGDVLVHLLRNAVDHGIEAPEERIAKGKPRTGRVELIAKREKSHILIIVKDDGKGIDPEKVKKKAVERGLISPEQAAEMRPEDAINL</sequence>
<dbReference type="FunFam" id="3.30.565.10:FF:000016">
    <property type="entry name" value="Chemotaxis protein CheA, putative"/>
    <property type="match status" value="1"/>
</dbReference>
<organism evidence="17">
    <name type="scientific">candidate division WOR-3 bacterium</name>
    <dbReference type="NCBI Taxonomy" id="2052148"/>
    <lineage>
        <taxon>Bacteria</taxon>
        <taxon>Bacteria division WOR-3</taxon>
    </lineage>
</organism>
<evidence type="ECO:0000256" key="9">
    <source>
        <dbReference type="ARBA" id="ARBA00022741"/>
    </source>
</evidence>
<dbReference type="Pfam" id="PF01627">
    <property type="entry name" value="Hpt"/>
    <property type="match status" value="1"/>
</dbReference>
<dbReference type="Gene3D" id="1.20.120.160">
    <property type="entry name" value="HPT domain"/>
    <property type="match status" value="1"/>
</dbReference>
<dbReference type="InterPro" id="IPR004105">
    <property type="entry name" value="CheA-like_dim"/>
</dbReference>
<dbReference type="InterPro" id="IPR010808">
    <property type="entry name" value="CheA_P2-bd"/>
</dbReference>
<dbReference type="SMART" id="SM00073">
    <property type="entry name" value="HPT"/>
    <property type="match status" value="1"/>
</dbReference>
<dbReference type="PROSITE" id="PS50894">
    <property type="entry name" value="HPT"/>
    <property type="match status" value="1"/>
</dbReference>
<evidence type="ECO:0000256" key="11">
    <source>
        <dbReference type="ARBA" id="ARBA00022840"/>
    </source>
</evidence>
<keyword evidence="7 13" id="KW-0597">Phosphoprotein</keyword>
<evidence type="ECO:0000256" key="13">
    <source>
        <dbReference type="PROSITE-ProRule" id="PRU00110"/>
    </source>
</evidence>
<feature type="compositionally biased region" description="Basic and acidic residues" evidence="14">
    <location>
        <begin position="147"/>
        <end position="158"/>
    </location>
</feature>
<keyword evidence="5" id="KW-0963">Cytoplasm</keyword>